<dbReference type="Proteomes" id="UP000053342">
    <property type="component" value="Unassembled WGS sequence"/>
</dbReference>
<dbReference type="HOGENOM" id="CLU_022730_2_1_1"/>
<evidence type="ECO:0000259" key="1">
    <source>
        <dbReference type="Pfam" id="PF01266"/>
    </source>
</evidence>
<gene>
    <name evidence="2" type="ORF">PV06_00259</name>
</gene>
<dbReference type="PANTHER" id="PTHR13847">
    <property type="entry name" value="SARCOSINE DEHYDROGENASE-RELATED"/>
    <property type="match status" value="1"/>
</dbReference>
<dbReference type="GeneID" id="27352333"/>
<dbReference type="STRING" id="215243.A0A0D2B5P5"/>
<dbReference type="InterPro" id="IPR006076">
    <property type="entry name" value="FAD-dep_OxRdtase"/>
</dbReference>
<keyword evidence="3" id="KW-1185">Reference proteome</keyword>
<dbReference type="Gene3D" id="3.30.9.10">
    <property type="entry name" value="D-Amino Acid Oxidase, subunit A, domain 2"/>
    <property type="match status" value="1"/>
</dbReference>
<evidence type="ECO:0000313" key="3">
    <source>
        <dbReference type="Proteomes" id="UP000053342"/>
    </source>
</evidence>
<dbReference type="OrthoDB" id="4160274at2759"/>
<proteinExistence type="predicted"/>
<dbReference type="EMBL" id="KN847332">
    <property type="protein sequence ID" value="KIW47571.1"/>
    <property type="molecule type" value="Genomic_DNA"/>
</dbReference>
<dbReference type="VEuPathDB" id="FungiDB:PV06_00259"/>
<accession>A0A0D2B5P5</accession>
<dbReference type="AlphaFoldDB" id="A0A0D2B5P5"/>
<protein>
    <recommendedName>
        <fullName evidence="1">FAD dependent oxidoreductase domain-containing protein</fullName>
    </recommendedName>
</protein>
<evidence type="ECO:0000313" key="2">
    <source>
        <dbReference type="EMBL" id="KIW47571.1"/>
    </source>
</evidence>
<dbReference type="SUPFAM" id="SSF51905">
    <property type="entry name" value="FAD/NAD(P)-binding domain"/>
    <property type="match status" value="1"/>
</dbReference>
<reference evidence="2 3" key="1">
    <citation type="submission" date="2015-01" db="EMBL/GenBank/DDBJ databases">
        <title>The Genome Sequence of Exophiala oligosperma CBS72588.</title>
        <authorList>
            <consortium name="The Broad Institute Genomics Platform"/>
            <person name="Cuomo C."/>
            <person name="de Hoog S."/>
            <person name="Gorbushina A."/>
            <person name="Stielow B."/>
            <person name="Teixiera M."/>
            <person name="Abouelleil A."/>
            <person name="Chapman S.B."/>
            <person name="Priest M."/>
            <person name="Young S.K."/>
            <person name="Wortman J."/>
            <person name="Nusbaum C."/>
            <person name="Birren B."/>
        </authorList>
    </citation>
    <scope>NUCLEOTIDE SEQUENCE [LARGE SCALE GENOMIC DNA]</scope>
    <source>
        <strain evidence="2 3">CBS 72588</strain>
    </source>
</reference>
<dbReference type="GO" id="GO:0005737">
    <property type="term" value="C:cytoplasm"/>
    <property type="evidence" value="ECO:0007669"/>
    <property type="project" value="TreeGrafter"/>
</dbReference>
<dbReference type="Gene3D" id="3.50.50.60">
    <property type="entry name" value="FAD/NAD(P)-binding domain"/>
    <property type="match status" value="1"/>
</dbReference>
<name>A0A0D2B5P5_9EURO</name>
<feature type="domain" description="FAD dependent oxidoreductase" evidence="1">
    <location>
        <begin position="53"/>
        <end position="449"/>
    </location>
</feature>
<sequence length="492" mass="53489">MASVSEAKQDILLRQLMASPGSPARNPTPSKWQDPPCRELLNIRSSELPLQRDIVIIGSGVTGCSAAWCLLKDGQERLTVSVLEAREICSGATGRNGGRVHCTAVQDYDTYSKLFGEEAAKDIVRFELAHLPEYQALAKEAGPDATKLSELREVTAVLGVFEEAALEDLRRMLRNFNQAFPDLQGLYEVIGSAELRQKYGPSQAIGGLVYKVGAVWPYRLFTTVYQTLLARHGARFNLEANTPIEAVRRSKSGHGYCVTTPRGCIFAKHVLYCTEAHTAHLLPKTRGLLIPRRGQMTVQKLENSSAFAGGDVCWSFLLNGVFDYATQNRRTGEIWIGGGDLRAIETADDYIGVASDAQDSVVARAHLGGVLQAVFDVDKLGTGVSQVNAAWSGIMCFSLDHAPLVGSLPANSLAGRRPGDASSNEWIAAGYGGYGMVNAYLCGKALAQMVLGSQPPSWLPKQYLLTEQRMEKLTQMLQKIQKGGISDIRALL</sequence>
<organism evidence="2 3">
    <name type="scientific">Exophiala oligosperma</name>
    <dbReference type="NCBI Taxonomy" id="215243"/>
    <lineage>
        <taxon>Eukaryota</taxon>
        <taxon>Fungi</taxon>
        <taxon>Dikarya</taxon>
        <taxon>Ascomycota</taxon>
        <taxon>Pezizomycotina</taxon>
        <taxon>Eurotiomycetes</taxon>
        <taxon>Chaetothyriomycetidae</taxon>
        <taxon>Chaetothyriales</taxon>
        <taxon>Herpotrichiellaceae</taxon>
        <taxon>Exophiala</taxon>
    </lineage>
</organism>
<dbReference type="Pfam" id="PF01266">
    <property type="entry name" value="DAO"/>
    <property type="match status" value="1"/>
</dbReference>
<dbReference type="InterPro" id="IPR036188">
    <property type="entry name" value="FAD/NAD-bd_sf"/>
</dbReference>
<dbReference type="PANTHER" id="PTHR13847:SF213">
    <property type="entry name" value="DEPENDENT OXIDOREDUCTASE, PUTATIVE-RELATED"/>
    <property type="match status" value="1"/>
</dbReference>
<dbReference type="RefSeq" id="XP_016267787.1">
    <property type="nucleotide sequence ID" value="XM_016400734.1"/>
</dbReference>